<dbReference type="PANTHER" id="PTHR34136">
    <property type="match status" value="1"/>
</dbReference>
<reference evidence="4" key="1">
    <citation type="journal article" date="2021" name="Front. Microbiol.">
        <title>Comprehensive Comparative Genomics and Phenotyping of Methylobacterium Species.</title>
        <authorList>
            <person name="Alessa O."/>
            <person name="Ogura Y."/>
            <person name="Fujitani Y."/>
            <person name="Takami H."/>
            <person name="Hayashi T."/>
            <person name="Sahin N."/>
            <person name="Tani A."/>
        </authorList>
    </citation>
    <scope>NUCLEOTIDE SEQUENCE</scope>
    <source>
        <strain evidence="4">KCTC 52305</strain>
    </source>
</reference>
<feature type="domain" description="Glycosyltransferase 2-like" evidence="3">
    <location>
        <begin position="37"/>
        <end position="163"/>
    </location>
</feature>
<dbReference type="Pfam" id="PF00535">
    <property type="entry name" value="Glycos_transf_2"/>
    <property type="match status" value="1"/>
</dbReference>
<evidence type="ECO:0000256" key="1">
    <source>
        <dbReference type="ARBA" id="ARBA00022676"/>
    </source>
</evidence>
<dbReference type="Gene3D" id="3.90.550.10">
    <property type="entry name" value="Spore Coat Polysaccharide Biosynthesis Protein SpsA, Chain A"/>
    <property type="match status" value="1"/>
</dbReference>
<evidence type="ECO:0000256" key="2">
    <source>
        <dbReference type="ARBA" id="ARBA00022679"/>
    </source>
</evidence>
<dbReference type="Pfam" id="PF03808">
    <property type="entry name" value="Glyco_tran_WecG"/>
    <property type="match status" value="1"/>
</dbReference>
<dbReference type="PANTHER" id="PTHR34136:SF1">
    <property type="entry name" value="UDP-N-ACETYL-D-MANNOSAMINURONIC ACID TRANSFERASE"/>
    <property type="match status" value="1"/>
</dbReference>
<dbReference type="NCBIfam" id="TIGR00696">
    <property type="entry name" value="wecG_tagA_cpsF"/>
    <property type="match status" value="1"/>
</dbReference>
<dbReference type="CDD" id="cd00761">
    <property type="entry name" value="Glyco_tranf_GTA_type"/>
    <property type="match status" value="1"/>
</dbReference>
<evidence type="ECO:0000313" key="5">
    <source>
        <dbReference type="Proteomes" id="UP001055167"/>
    </source>
</evidence>
<comment type="caution">
    <text evidence="4">The sequence shown here is derived from an EMBL/GenBank/DDBJ whole genome shotgun (WGS) entry which is preliminary data.</text>
</comment>
<dbReference type="EMBL" id="BPQH01000017">
    <property type="protein sequence ID" value="GJD52181.1"/>
    <property type="molecule type" value="Genomic_DNA"/>
</dbReference>
<dbReference type="CDD" id="cd06533">
    <property type="entry name" value="Glyco_transf_WecG_TagA"/>
    <property type="match status" value="1"/>
</dbReference>
<dbReference type="InterPro" id="IPR029044">
    <property type="entry name" value="Nucleotide-diphossugar_trans"/>
</dbReference>
<name>A0ABQ4R4F7_9HYPH</name>
<evidence type="ECO:0000259" key="3">
    <source>
        <dbReference type="Pfam" id="PF00535"/>
    </source>
</evidence>
<dbReference type="RefSeq" id="WP_238313903.1">
    <property type="nucleotide sequence ID" value="NZ_BPQH01000017.1"/>
</dbReference>
<proteinExistence type="predicted"/>
<dbReference type="SUPFAM" id="SSF53448">
    <property type="entry name" value="Nucleotide-diphospho-sugar transferases"/>
    <property type="match status" value="1"/>
</dbReference>
<dbReference type="InterPro" id="IPR004629">
    <property type="entry name" value="WecG_TagA_CpsF"/>
</dbReference>
<dbReference type="InterPro" id="IPR001173">
    <property type="entry name" value="Glyco_trans_2-like"/>
</dbReference>
<sequence>MQHQHPDEGRTAGAAAMAAAATPAPATAAAAAPASLSLIVCTLGRRDTLERLLESLRAQTRRPLEILVVDQNPAGYLHPLLARYQDLPLVHLVDLADARGLSRARNLGLTIARGDVVGFPDDDCWYDPGVVETVSRLFGRDGRHDLVTGRTADAEGADSVSRHLPVSGEITRANVFLAGNSNGLFVRRTLASRVGGFDEALGVGAATPYQSGEESDFILRCLAAGGGGRFERGLIVRHARTDGDPAAAATRARRYAPGFGRVLRLHGFPAGFVAGRLARAVGRGTLCLLAGRTVDARQRYAWAAGTARGYLSPAGAPRLGRGAPAAAPRQPRPAFGLRFTPLGEQELAARIVGPAVPRGAGPRVIATANLDHIVQLSRSTAFRQAYGRAWAVTADGMPVYLYARLRGAAVPARLTGADLFARVMTSLSPERHRCFFVATTQETAGLIEQDLVRRGFAPESLAFRVPPHGFETDQAYSDGLAEAIRAHRATHLFVGVGSPKSEIWIDRYRTVLSDCYVLSVGAALEFFVGTKRRAPPAIQHAGLEWAWRVAHEPRRLFRRYFVDSWRFLWLVGADVVRPGSDITLDGMNGMKASNDA</sequence>
<reference evidence="4" key="2">
    <citation type="submission" date="2021-08" db="EMBL/GenBank/DDBJ databases">
        <authorList>
            <person name="Tani A."/>
            <person name="Ola A."/>
            <person name="Ogura Y."/>
            <person name="Katsura K."/>
            <person name="Hayashi T."/>
        </authorList>
    </citation>
    <scope>NUCLEOTIDE SEQUENCE</scope>
    <source>
        <strain evidence="4">KCTC 52305</strain>
    </source>
</reference>
<accession>A0ABQ4R4F7</accession>
<keyword evidence="2" id="KW-0808">Transferase</keyword>
<protein>
    <submittedName>
        <fullName evidence="4">N-acetylglucosaminyldiphosphoundecaprenol N-acetyl-beta-D-mannosaminyltransferase</fullName>
    </submittedName>
</protein>
<evidence type="ECO:0000313" key="4">
    <source>
        <dbReference type="EMBL" id="GJD52181.1"/>
    </source>
</evidence>
<keyword evidence="5" id="KW-1185">Reference proteome</keyword>
<keyword evidence="1" id="KW-0328">Glycosyltransferase</keyword>
<gene>
    <name evidence="4" type="ORF">OPKNFCMD_4943</name>
</gene>
<dbReference type="Proteomes" id="UP001055167">
    <property type="component" value="Unassembled WGS sequence"/>
</dbReference>
<organism evidence="4 5">
    <name type="scientific">Methylobacterium crusticola</name>
    <dbReference type="NCBI Taxonomy" id="1697972"/>
    <lineage>
        <taxon>Bacteria</taxon>
        <taxon>Pseudomonadati</taxon>
        <taxon>Pseudomonadota</taxon>
        <taxon>Alphaproteobacteria</taxon>
        <taxon>Hyphomicrobiales</taxon>
        <taxon>Methylobacteriaceae</taxon>
        <taxon>Methylobacterium</taxon>
    </lineage>
</organism>